<dbReference type="GO" id="GO:0051880">
    <property type="term" value="F:G-quadruplex DNA binding"/>
    <property type="evidence" value="ECO:0007669"/>
    <property type="project" value="TreeGrafter"/>
</dbReference>
<dbReference type="GO" id="GO:0043047">
    <property type="term" value="F:single-stranded telomeric DNA binding"/>
    <property type="evidence" value="ECO:0007669"/>
    <property type="project" value="TreeGrafter"/>
</dbReference>
<sequence>MQDDVDSSIYRKIPESLECSESKIKSYEKLLNELFCKKNDMETTINKLKEEMTRQEVRKRELSDNLKLREIQEIINNLQEQYSNIKEKLNTINYSEIFDEWQNLQNREQTILRQKNIIKGNQEELERTVQQYVQELKKDIYKQARKNYKSKCIELTVVEESILNLKEYSKVLDTAMIQYHEERMATVNRIIKQLWKLVYTGTDTTSIEIRTDATEGIGGTKRTYNYKLIQMKHGHEIDMKGRCSAGQKVLASIIIRLALAETFCKDCGILALDEPTTNLDQENADSLANTLATVVKLRSQHQKNFQLIVISHDEKFLFKLAELSSNKGFYQLYRKQTYVYNKYIYVYMCNR</sequence>
<evidence type="ECO:0000256" key="1">
    <source>
        <dbReference type="SAM" id="Coils"/>
    </source>
</evidence>
<dbReference type="GO" id="GO:0030870">
    <property type="term" value="C:Mre11 complex"/>
    <property type="evidence" value="ECO:0007669"/>
    <property type="project" value="TreeGrafter"/>
</dbReference>
<dbReference type="AlphaFoldDB" id="V9IBU0"/>
<dbReference type="GO" id="GO:0003691">
    <property type="term" value="F:double-stranded telomeric DNA binding"/>
    <property type="evidence" value="ECO:0007669"/>
    <property type="project" value="TreeGrafter"/>
</dbReference>
<evidence type="ECO:0000313" key="2">
    <source>
        <dbReference type="EMBL" id="AEY58573.1"/>
    </source>
</evidence>
<dbReference type="GO" id="GO:0070192">
    <property type="term" value="P:chromosome organization involved in meiotic cell cycle"/>
    <property type="evidence" value="ECO:0007669"/>
    <property type="project" value="TreeGrafter"/>
</dbReference>
<dbReference type="GO" id="GO:0007004">
    <property type="term" value="P:telomere maintenance via telomerase"/>
    <property type="evidence" value="ECO:0007669"/>
    <property type="project" value="TreeGrafter"/>
</dbReference>
<dbReference type="PANTHER" id="PTHR18867:SF12">
    <property type="entry name" value="DNA REPAIR PROTEIN RAD50"/>
    <property type="match status" value="1"/>
</dbReference>
<name>V9IBU0_APICE</name>
<dbReference type="GO" id="GO:0000794">
    <property type="term" value="C:condensed nuclear chromosome"/>
    <property type="evidence" value="ECO:0007669"/>
    <property type="project" value="TreeGrafter"/>
</dbReference>
<dbReference type="GO" id="GO:0006302">
    <property type="term" value="P:double-strand break repair"/>
    <property type="evidence" value="ECO:0007669"/>
    <property type="project" value="TreeGrafter"/>
</dbReference>
<proteinExistence type="evidence at transcript level"/>
<dbReference type="SUPFAM" id="SSF52540">
    <property type="entry name" value="P-loop containing nucleoside triphosphate hydrolases"/>
    <property type="match status" value="1"/>
</dbReference>
<feature type="coiled-coil region" evidence="1">
    <location>
        <begin position="17"/>
        <end position="135"/>
    </location>
</feature>
<dbReference type="InterPro" id="IPR027417">
    <property type="entry name" value="P-loop_NTPase"/>
</dbReference>
<dbReference type="Pfam" id="PF13558">
    <property type="entry name" value="SbcC_Walker_B"/>
    <property type="match status" value="1"/>
</dbReference>
<dbReference type="Gene3D" id="3.40.50.300">
    <property type="entry name" value="P-loop containing nucleotide triphosphate hydrolases"/>
    <property type="match status" value="1"/>
</dbReference>
<dbReference type="EMBL" id="JR039191">
    <property type="protein sequence ID" value="AEY58573.1"/>
    <property type="molecule type" value="mRNA"/>
</dbReference>
<gene>
    <name evidence="2" type="ORF">ACCB01177.2</name>
</gene>
<dbReference type="PANTHER" id="PTHR18867">
    <property type="entry name" value="RAD50"/>
    <property type="match status" value="1"/>
</dbReference>
<reference evidence="2" key="1">
    <citation type="submission" date="2011-11" db="EMBL/GenBank/DDBJ databases">
        <title>Decoding the brain transcriptome of the Eastern honeybee (Apis cerana) based on pyrosequencing.</title>
        <authorList>
            <person name="Sun L."/>
            <person name="Zheng H."/>
            <person name="Wang Y."/>
            <person name="Xie X."/>
            <person name="Zhu Y."/>
            <person name="Gu W."/>
            <person name="Wang S."/>
        </authorList>
    </citation>
    <scope>NUCLEOTIDE SEQUENCE</scope>
    <source>
        <tissue evidence="2">Brain</tissue>
    </source>
</reference>
<dbReference type="GO" id="GO:0000722">
    <property type="term" value="P:telomere maintenance via recombination"/>
    <property type="evidence" value="ECO:0007669"/>
    <property type="project" value="TreeGrafter"/>
</dbReference>
<keyword evidence="1" id="KW-0175">Coiled coil</keyword>
<accession>V9IBU0</accession>
<organism evidence="2">
    <name type="scientific">Apis cerana</name>
    <name type="common">Indian honeybee</name>
    <dbReference type="NCBI Taxonomy" id="7461"/>
    <lineage>
        <taxon>Eukaryota</taxon>
        <taxon>Metazoa</taxon>
        <taxon>Ecdysozoa</taxon>
        <taxon>Arthropoda</taxon>
        <taxon>Hexapoda</taxon>
        <taxon>Insecta</taxon>
        <taxon>Pterygota</taxon>
        <taxon>Neoptera</taxon>
        <taxon>Endopterygota</taxon>
        <taxon>Hymenoptera</taxon>
        <taxon>Apocrita</taxon>
        <taxon>Aculeata</taxon>
        <taxon>Apoidea</taxon>
        <taxon>Anthophila</taxon>
        <taxon>Apidae</taxon>
        <taxon>Apis</taxon>
    </lineage>
</organism>
<protein>
    <submittedName>
        <fullName evidence="2">DNA repair protein RAD50</fullName>
    </submittedName>
</protein>